<dbReference type="Proteomes" id="UP001064048">
    <property type="component" value="Chromosome 17"/>
</dbReference>
<name>A0ACC0KLA2_CHOFU</name>
<accession>A0ACC0KLA2</accession>
<protein>
    <submittedName>
        <fullName evidence="1">Uncharacterized protein</fullName>
    </submittedName>
</protein>
<sequence length="112" mass="12140">MDYVVGSSANKPSGWTKAARRDDKHVRVGFRRASTLQRLESRARARVLSTLLILELLELYSEYGIYVIEQFGGPSGVGVGITSGARRRALDERGTPATPRHGRIAAGSEGAL</sequence>
<keyword evidence="2" id="KW-1185">Reference proteome</keyword>
<comment type="caution">
    <text evidence="1">The sequence shown here is derived from an EMBL/GenBank/DDBJ whole genome shotgun (WGS) entry which is preliminary data.</text>
</comment>
<reference evidence="1 2" key="1">
    <citation type="journal article" date="2022" name="Genome Biol. Evol.">
        <title>The Spruce Budworm Genome: Reconstructing the Evolutionary History of Antifreeze Proteins.</title>
        <authorList>
            <person name="Beliveau C."/>
            <person name="Gagne P."/>
            <person name="Picq S."/>
            <person name="Vernygora O."/>
            <person name="Keeling C.I."/>
            <person name="Pinkney K."/>
            <person name="Doucet D."/>
            <person name="Wen F."/>
            <person name="Johnston J.S."/>
            <person name="Maaroufi H."/>
            <person name="Boyle B."/>
            <person name="Laroche J."/>
            <person name="Dewar K."/>
            <person name="Juretic N."/>
            <person name="Blackburn G."/>
            <person name="Nisole A."/>
            <person name="Brunet B."/>
            <person name="Brandao M."/>
            <person name="Lumley L."/>
            <person name="Duan J."/>
            <person name="Quan G."/>
            <person name="Lucarotti C.J."/>
            <person name="Roe A.D."/>
            <person name="Sperling F.A.H."/>
            <person name="Levesque R.C."/>
            <person name="Cusson M."/>
        </authorList>
    </citation>
    <scope>NUCLEOTIDE SEQUENCE [LARGE SCALE GENOMIC DNA]</scope>
    <source>
        <strain evidence="1">Glfc:IPQL:Cfum</strain>
    </source>
</reference>
<proteinExistence type="predicted"/>
<organism evidence="1 2">
    <name type="scientific">Choristoneura fumiferana</name>
    <name type="common">Spruce budworm moth</name>
    <name type="synonym">Archips fumiferana</name>
    <dbReference type="NCBI Taxonomy" id="7141"/>
    <lineage>
        <taxon>Eukaryota</taxon>
        <taxon>Metazoa</taxon>
        <taxon>Ecdysozoa</taxon>
        <taxon>Arthropoda</taxon>
        <taxon>Hexapoda</taxon>
        <taxon>Insecta</taxon>
        <taxon>Pterygota</taxon>
        <taxon>Neoptera</taxon>
        <taxon>Endopterygota</taxon>
        <taxon>Lepidoptera</taxon>
        <taxon>Glossata</taxon>
        <taxon>Ditrysia</taxon>
        <taxon>Tortricoidea</taxon>
        <taxon>Tortricidae</taxon>
        <taxon>Tortricinae</taxon>
        <taxon>Choristoneura</taxon>
    </lineage>
</organism>
<evidence type="ECO:0000313" key="2">
    <source>
        <dbReference type="Proteomes" id="UP001064048"/>
    </source>
</evidence>
<evidence type="ECO:0000313" key="1">
    <source>
        <dbReference type="EMBL" id="KAI8436907.1"/>
    </source>
</evidence>
<gene>
    <name evidence="1" type="ORF">MSG28_010336</name>
</gene>
<dbReference type="EMBL" id="CM046117">
    <property type="protein sequence ID" value="KAI8436907.1"/>
    <property type="molecule type" value="Genomic_DNA"/>
</dbReference>